<reference evidence="3" key="1">
    <citation type="journal article" date="2019" name="Int. J. Syst. Evol. Microbiol.">
        <title>The Global Catalogue of Microorganisms (GCM) 10K type strain sequencing project: providing services to taxonomists for standard genome sequencing and annotation.</title>
        <authorList>
            <consortium name="The Broad Institute Genomics Platform"/>
            <consortium name="The Broad Institute Genome Sequencing Center for Infectious Disease"/>
            <person name="Wu L."/>
            <person name="Ma J."/>
        </authorList>
    </citation>
    <scope>NUCLEOTIDE SEQUENCE [LARGE SCALE GENOMIC DNA]</scope>
    <source>
        <strain evidence="3">CGMCC 4.1469</strain>
    </source>
</reference>
<dbReference type="EMBL" id="JBHSMQ010000001">
    <property type="protein sequence ID" value="MFC5454217.1"/>
    <property type="molecule type" value="Genomic_DNA"/>
</dbReference>
<protein>
    <submittedName>
        <fullName evidence="2">Uncharacterized protein</fullName>
    </submittedName>
</protein>
<keyword evidence="1" id="KW-0732">Signal</keyword>
<name>A0ABW0KNC9_9BACT</name>
<organism evidence="2 3">
    <name type="scientific">Prosthecobacter fluviatilis</name>
    <dbReference type="NCBI Taxonomy" id="445931"/>
    <lineage>
        <taxon>Bacteria</taxon>
        <taxon>Pseudomonadati</taxon>
        <taxon>Verrucomicrobiota</taxon>
        <taxon>Verrucomicrobiia</taxon>
        <taxon>Verrucomicrobiales</taxon>
        <taxon>Verrucomicrobiaceae</taxon>
        <taxon>Prosthecobacter</taxon>
    </lineage>
</organism>
<evidence type="ECO:0000256" key="1">
    <source>
        <dbReference type="SAM" id="SignalP"/>
    </source>
</evidence>
<keyword evidence="3" id="KW-1185">Reference proteome</keyword>
<feature type="chain" id="PRO_5047068177" evidence="1">
    <location>
        <begin position="20"/>
        <end position="120"/>
    </location>
</feature>
<feature type="signal peptide" evidence="1">
    <location>
        <begin position="1"/>
        <end position="19"/>
    </location>
</feature>
<sequence>MKTRCLFFSLLLASTAVVAADPQKLVPRPIPGMAAAAPVKAAAPLIKPVSSQQAAAAGANPDRARVLYIHRRATLPAEITKSLPAATAEAAAPSAMVNVRQGAVKIIPKSEVAQILKTRP</sequence>
<evidence type="ECO:0000313" key="2">
    <source>
        <dbReference type="EMBL" id="MFC5454217.1"/>
    </source>
</evidence>
<dbReference type="Proteomes" id="UP001596052">
    <property type="component" value="Unassembled WGS sequence"/>
</dbReference>
<dbReference type="RefSeq" id="WP_377164061.1">
    <property type="nucleotide sequence ID" value="NZ_JBHSMQ010000001.1"/>
</dbReference>
<accession>A0ABW0KNC9</accession>
<comment type="caution">
    <text evidence="2">The sequence shown here is derived from an EMBL/GenBank/DDBJ whole genome shotgun (WGS) entry which is preliminary data.</text>
</comment>
<proteinExistence type="predicted"/>
<gene>
    <name evidence="2" type="ORF">ACFQDI_05060</name>
</gene>
<evidence type="ECO:0000313" key="3">
    <source>
        <dbReference type="Proteomes" id="UP001596052"/>
    </source>
</evidence>